<organism evidence="2 3">
    <name type="scientific">Lentithecium fluviatile CBS 122367</name>
    <dbReference type="NCBI Taxonomy" id="1168545"/>
    <lineage>
        <taxon>Eukaryota</taxon>
        <taxon>Fungi</taxon>
        <taxon>Dikarya</taxon>
        <taxon>Ascomycota</taxon>
        <taxon>Pezizomycotina</taxon>
        <taxon>Dothideomycetes</taxon>
        <taxon>Pleosporomycetidae</taxon>
        <taxon>Pleosporales</taxon>
        <taxon>Massarineae</taxon>
        <taxon>Lentitheciaceae</taxon>
        <taxon>Lentithecium</taxon>
    </lineage>
</organism>
<sequence length="311" mass="35264">MIKLLANMDPELAHEILAAMSTKRHIQPASSPSCNEAAASSPSSATPNDNPAVQKWLDGLPSDPSDLYRVSKRPMPNLSVWKDWLHWSKTEALDVLASLDAKEHRYRQLGLQYHSISRGLRLQPTQPDRTAINHKVITRLMDILEKDTPRVRQAWFMPWHKASMFAAEIVKMVEEAHPLTTADSLMPVHKECQAHLCMATKFVHDIHRKIRGLEAMVEAVCMRSQRKGEEGTKVDLGKRWSREGEMFRVWIGTFPEIVEVPELKKLKMVDELAGEMCVIGVRKDVWWSKTARDGEIVAKDEGGMAFRLGGK</sequence>
<dbReference type="AlphaFoldDB" id="A0A6G1IT90"/>
<dbReference type="EMBL" id="MU005591">
    <property type="protein sequence ID" value="KAF2681464.1"/>
    <property type="molecule type" value="Genomic_DNA"/>
</dbReference>
<name>A0A6G1IT90_9PLEO</name>
<accession>A0A6G1IT90</accession>
<dbReference type="Proteomes" id="UP000799291">
    <property type="component" value="Unassembled WGS sequence"/>
</dbReference>
<feature type="region of interest" description="Disordered" evidence="1">
    <location>
        <begin position="27"/>
        <end position="52"/>
    </location>
</feature>
<protein>
    <submittedName>
        <fullName evidence="2">Uncharacterized protein</fullName>
    </submittedName>
</protein>
<proteinExistence type="predicted"/>
<dbReference type="OrthoDB" id="3799366at2759"/>
<reference evidence="2" key="1">
    <citation type="journal article" date="2020" name="Stud. Mycol.">
        <title>101 Dothideomycetes genomes: a test case for predicting lifestyles and emergence of pathogens.</title>
        <authorList>
            <person name="Haridas S."/>
            <person name="Albert R."/>
            <person name="Binder M."/>
            <person name="Bloem J."/>
            <person name="Labutti K."/>
            <person name="Salamov A."/>
            <person name="Andreopoulos B."/>
            <person name="Baker S."/>
            <person name="Barry K."/>
            <person name="Bills G."/>
            <person name="Bluhm B."/>
            <person name="Cannon C."/>
            <person name="Castanera R."/>
            <person name="Culley D."/>
            <person name="Daum C."/>
            <person name="Ezra D."/>
            <person name="Gonzalez J."/>
            <person name="Henrissat B."/>
            <person name="Kuo A."/>
            <person name="Liang C."/>
            <person name="Lipzen A."/>
            <person name="Lutzoni F."/>
            <person name="Magnuson J."/>
            <person name="Mondo S."/>
            <person name="Nolan M."/>
            <person name="Ohm R."/>
            <person name="Pangilinan J."/>
            <person name="Park H.-J."/>
            <person name="Ramirez L."/>
            <person name="Alfaro M."/>
            <person name="Sun H."/>
            <person name="Tritt A."/>
            <person name="Yoshinaga Y."/>
            <person name="Zwiers L.-H."/>
            <person name="Turgeon B."/>
            <person name="Goodwin S."/>
            <person name="Spatafora J."/>
            <person name="Crous P."/>
            <person name="Grigoriev I."/>
        </authorList>
    </citation>
    <scope>NUCLEOTIDE SEQUENCE</scope>
    <source>
        <strain evidence="2">CBS 122367</strain>
    </source>
</reference>
<gene>
    <name evidence="2" type="ORF">K458DRAFT_391850</name>
</gene>
<feature type="compositionally biased region" description="Low complexity" evidence="1">
    <location>
        <begin position="28"/>
        <end position="52"/>
    </location>
</feature>
<evidence type="ECO:0000313" key="3">
    <source>
        <dbReference type="Proteomes" id="UP000799291"/>
    </source>
</evidence>
<evidence type="ECO:0000313" key="2">
    <source>
        <dbReference type="EMBL" id="KAF2681464.1"/>
    </source>
</evidence>
<keyword evidence="3" id="KW-1185">Reference proteome</keyword>
<evidence type="ECO:0000256" key="1">
    <source>
        <dbReference type="SAM" id="MobiDB-lite"/>
    </source>
</evidence>